<accession>A0A345WX40</accession>
<proteinExistence type="predicted"/>
<evidence type="ECO:0000313" key="1">
    <source>
        <dbReference type="EMBL" id="AXJ98243.1"/>
    </source>
</evidence>
<geneLocation type="plasmid" evidence="1">
    <name>pNDM-TJ11</name>
</geneLocation>
<name>A0A345WX40_KLEOX</name>
<sequence>MLRQLSEASLTKTTPLFAVGYLKPPQTHDVLQVKTTPLFAVGYQKPRQTDSVQQMNTTPLFAVCFLLLLKPSGAPL</sequence>
<dbReference type="AlphaFoldDB" id="A0A345WX40"/>
<protein>
    <submittedName>
        <fullName evidence="1">Uncharacterized protein</fullName>
    </submittedName>
</protein>
<reference evidence="1" key="1">
    <citation type="submission" date="2018-01" db="EMBL/GenBank/DDBJ databases">
        <title>Complete sequencing of a NDM-1 plasmid.</title>
        <authorList>
            <person name="Dong D."/>
            <person name="Jia N."/>
            <person name="Zhang H."/>
            <person name="Zhao H."/>
            <person name="Liu Z."/>
            <person name="Zhu Y."/>
        </authorList>
    </citation>
    <scope>NUCLEOTIDE SEQUENCE</scope>
    <source>
        <strain evidence="1">TJ11</strain>
        <plasmid evidence="1">pNDM-TJ11</plasmid>
    </source>
</reference>
<organism evidence="1">
    <name type="scientific">Klebsiella oxytoca</name>
    <dbReference type="NCBI Taxonomy" id="571"/>
    <lineage>
        <taxon>Bacteria</taxon>
        <taxon>Pseudomonadati</taxon>
        <taxon>Pseudomonadota</taxon>
        <taxon>Gammaproteobacteria</taxon>
        <taxon>Enterobacterales</taxon>
        <taxon>Enterobacteriaceae</taxon>
        <taxon>Klebsiella/Raoultella group</taxon>
        <taxon>Klebsiella</taxon>
    </lineage>
</organism>
<keyword evidence="1" id="KW-0614">Plasmid</keyword>
<dbReference type="EMBL" id="MG845200">
    <property type="protein sequence ID" value="AXJ98243.1"/>
    <property type="molecule type" value="Genomic_DNA"/>
</dbReference>